<proteinExistence type="predicted"/>
<feature type="region of interest" description="Disordered" evidence="7">
    <location>
        <begin position="1178"/>
        <end position="1237"/>
    </location>
</feature>
<dbReference type="InterPro" id="IPR021858">
    <property type="entry name" value="Fun_TF"/>
</dbReference>
<comment type="subcellular location">
    <subcellularLocation>
        <location evidence="1">Nucleus</location>
    </subcellularLocation>
</comment>
<dbReference type="GO" id="GO:0045944">
    <property type="term" value="P:positive regulation of transcription by RNA polymerase II"/>
    <property type="evidence" value="ECO:0007669"/>
    <property type="project" value="TreeGrafter"/>
</dbReference>
<evidence type="ECO:0000256" key="1">
    <source>
        <dbReference type="ARBA" id="ARBA00004123"/>
    </source>
</evidence>
<keyword evidence="3" id="KW-0238">DNA-binding</keyword>
<dbReference type="PROSITE" id="PS50048">
    <property type="entry name" value="ZN2_CY6_FUNGAL_2"/>
    <property type="match status" value="1"/>
</dbReference>
<dbReference type="PANTHER" id="PTHR37534">
    <property type="entry name" value="TRANSCRIPTIONAL ACTIVATOR PROTEIN UGA3"/>
    <property type="match status" value="1"/>
</dbReference>
<evidence type="ECO:0000256" key="4">
    <source>
        <dbReference type="ARBA" id="ARBA00023163"/>
    </source>
</evidence>
<protein>
    <recommendedName>
        <fullName evidence="8">Zn(2)-C6 fungal-type domain-containing protein</fullName>
    </recommendedName>
</protein>
<keyword evidence="10" id="KW-1185">Reference proteome</keyword>
<keyword evidence="2" id="KW-0805">Transcription regulation</keyword>
<dbReference type="Pfam" id="PF11951">
    <property type="entry name" value="Fungal_trans_2"/>
    <property type="match status" value="1"/>
</dbReference>
<feature type="compositionally biased region" description="Low complexity" evidence="7">
    <location>
        <begin position="704"/>
        <end position="714"/>
    </location>
</feature>
<feature type="region of interest" description="Disordered" evidence="7">
    <location>
        <begin position="528"/>
        <end position="627"/>
    </location>
</feature>
<dbReference type="CDD" id="cd00067">
    <property type="entry name" value="GAL4"/>
    <property type="match status" value="1"/>
</dbReference>
<dbReference type="Gene3D" id="4.10.240.10">
    <property type="entry name" value="Zn(2)-C6 fungal-type DNA-binding domain"/>
    <property type="match status" value="1"/>
</dbReference>
<feature type="compositionally biased region" description="Low complexity" evidence="7">
    <location>
        <begin position="919"/>
        <end position="931"/>
    </location>
</feature>
<sequence>MSRSFTGCKRCKARRQKCDEQRPVCGRCQTAGAQCGYAMQLQWGGRAFSRSRFGACVGDGMQKFEYSPGEFIYTTSGNANNANTIVKSSPTSPTNNLLTRPIDPFSSLSSEQKSLLHHFIHDASQITACHSGMQTDICKMLIPMALQTPSLLYATTALSAIHLQAVNNRSETVKSAPEIARFMALSLEHFRNELQNPSTRGSDALLATARTLCLAEIHSGAIHPNSWRAHIEGARVLMGTTAAGQQGGGGGEAEGFRCYLDRWYRSIVSLTALTGNGPPIGGVTDQAELPAAQPEGSSPDYLDDYWGFTVHLSAIFRGIGAAAWRRHQSRGLQDGSEEVSIQNEASALESSVHQLMDREAGTVPTFYPGIVEGLSVESIQEFILCNEAFQHSALIQIHRRLRKTPTSSPAVQASVKRILECTAEIGPSSGLSPWVMLTTPLFIAGCEARGEDREKVRRLLALLHDTIRVPNVLQSLKFLEQYWTNQMDEKEDWSHYLDRMRTHDVDYGSQFSNGIQFHSRLVSEPFIPVLPSPPAGDHHDQPAMALHPPENNRPPPLRIDSAGARNSSANSFDSKQQPKTPGRKISSFFGWKGPTSPGAESSSTEISDAGRSPLASPMPPSFPSASFSITPSTTVPLDNSKSVRNGSLSSATILDTKVSELENELREISSELAGSIRREMELEDLVERLQSEMPLDVTNRRTSDYFSDSGTSSSIRYPHDSGRSEDLEKFRRSAEQERAQLKVDLSQKWQEERSKRLATESHVQILESQVQQLRRERVNLSDLSSRNRELEGTVDSTRRKLAEERQIKDNFEDLLTAMRVELEQLRNERDHLRDEVIPQISGGTHKPPSSSADPSEIERLMGEIEALKIENASLAQLQSGRFASIAEEDDGRSPRGRTSGLGISMSRSNSLARMHTKPSRPSSLSRSNSFSGKERDTRENLADRMNDVEAQRDALHQTLRNLLARQSIQAREYEKRSRMLEMELARAQEAGSPRRLGYERDVRNLREEVNDLRQRAEDALEQKWQCEKGLAGLKMDLDRAEQETASLRELLQEHDVSLLENSGAAAEGRDGFAEVLATTSSLESAYEQLQADRDQVVAQSPAEATGELAESLNRTETLTTHVRKQLESNSTLRRRLAEAIGQGEKDQQVSACRINELQSQLKSLEDMLLTAQQLSEEEMAKHEDEIRQLEDSHNDQLQRMKNGSRSPAALSPRPAQSPFFGARSPRLDKTTSGNGVPLTEIVQPEMLAKRVRELERLLRNADMEMEEVVGRMNRAQIDVAELQSDRDEALRQTRKLQSEILAERELFKTLLSQ</sequence>
<evidence type="ECO:0000259" key="8">
    <source>
        <dbReference type="PROSITE" id="PS50048"/>
    </source>
</evidence>
<evidence type="ECO:0000313" key="9">
    <source>
        <dbReference type="EMBL" id="EYE95286.1"/>
    </source>
</evidence>
<keyword evidence="4" id="KW-0804">Transcription</keyword>
<dbReference type="GO" id="GO:0000981">
    <property type="term" value="F:DNA-binding transcription factor activity, RNA polymerase II-specific"/>
    <property type="evidence" value="ECO:0007669"/>
    <property type="project" value="InterPro"/>
</dbReference>
<evidence type="ECO:0000256" key="6">
    <source>
        <dbReference type="SAM" id="Coils"/>
    </source>
</evidence>
<dbReference type="SMART" id="SM00066">
    <property type="entry name" value="GAL4"/>
    <property type="match status" value="1"/>
</dbReference>
<dbReference type="SUPFAM" id="SSF57701">
    <property type="entry name" value="Zn2/Cys6 DNA-binding domain"/>
    <property type="match status" value="1"/>
</dbReference>
<dbReference type="OrthoDB" id="288726at2759"/>
<dbReference type="Pfam" id="PF24554">
    <property type="entry name" value="DUF7603"/>
    <property type="match status" value="1"/>
</dbReference>
<dbReference type="Proteomes" id="UP000019804">
    <property type="component" value="Unassembled WGS sequence"/>
</dbReference>
<dbReference type="InterPro" id="IPR056023">
    <property type="entry name" value="DUF7603"/>
</dbReference>
<feature type="coiled-coil region" evidence="6">
    <location>
        <begin position="651"/>
        <end position="678"/>
    </location>
</feature>
<feature type="region of interest" description="Disordered" evidence="7">
    <location>
        <begin position="700"/>
        <end position="725"/>
    </location>
</feature>
<feature type="coiled-coil region" evidence="6">
    <location>
        <begin position="1251"/>
        <end position="1299"/>
    </location>
</feature>
<feature type="compositionally biased region" description="Basic and acidic residues" evidence="7">
    <location>
        <begin position="1178"/>
        <end position="1198"/>
    </location>
</feature>
<dbReference type="STRING" id="1388766.A0A017SET0"/>
<evidence type="ECO:0000256" key="3">
    <source>
        <dbReference type="ARBA" id="ARBA00023125"/>
    </source>
</evidence>
<reference evidence="10" key="1">
    <citation type="journal article" date="2014" name="Nat. Commun.">
        <title>Genomic adaptations of the halophilic Dead Sea filamentous fungus Eurotium rubrum.</title>
        <authorList>
            <person name="Kis-Papo T."/>
            <person name="Weig A.R."/>
            <person name="Riley R."/>
            <person name="Persoh D."/>
            <person name="Salamov A."/>
            <person name="Sun H."/>
            <person name="Lipzen A."/>
            <person name="Wasser S.P."/>
            <person name="Rambold G."/>
            <person name="Grigoriev I.V."/>
            <person name="Nevo E."/>
        </authorList>
    </citation>
    <scope>NUCLEOTIDE SEQUENCE [LARGE SCALE GENOMIC DNA]</scope>
    <source>
        <strain evidence="10">CBS 135680</strain>
    </source>
</reference>
<feature type="domain" description="Zn(2)-C6 fungal-type" evidence="8">
    <location>
        <begin position="7"/>
        <end position="37"/>
    </location>
</feature>
<feature type="region of interest" description="Disordered" evidence="7">
    <location>
        <begin position="885"/>
        <end position="940"/>
    </location>
</feature>
<evidence type="ECO:0000256" key="5">
    <source>
        <dbReference type="ARBA" id="ARBA00023242"/>
    </source>
</evidence>
<dbReference type="PANTHER" id="PTHR37534:SF15">
    <property type="entry name" value="ZN(II)2CYS6 TRANSCRIPTION FACTOR (EUROFUNG)"/>
    <property type="match status" value="1"/>
</dbReference>
<dbReference type="EMBL" id="KK088422">
    <property type="protein sequence ID" value="EYE95286.1"/>
    <property type="molecule type" value="Genomic_DNA"/>
</dbReference>
<dbReference type="RefSeq" id="XP_040638974.1">
    <property type="nucleotide sequence ID" value="XM_040786345.1"/>
</dbReference>
<dbReference type="GeneID" id="63701469"/>
<name>A0A017SET0_ASPRC</name>
<dbReference type="Pfam" id="PF00172">
    <property type="entry name" value="Zn_clus"/>
    <property type="match status" value="1"/>
</dbReference>
<feature type="compositionally biased region" description="Polar residues" evidence="7">
    <location>
        <begin position="564"/>
        <end position="579"/>
    </location>
</feature>
<dbReference type="GO" id="GO:0008270">
    <property type="term" value="F:zinc ion binding"/>
    <property type="evidence" value="ECO:0007669"/>
    <property type="project" value="InterPro"/>
</dbReference>
<dbReference type="GO" id="GO:0005634">
    <property type="term" value="C:nucleus"/>
    <property type="evidence" value="ECO:0007669"/>
    <property type="project" value="UniProtKB-SubCell"/>
</dbReference>
<evidence type="ECO:0000313" key="10">
    <source>
        <dbReference type="Proteomes" id="UP000019804"/>
    </source>
</evidence>
<keyword evidence="5" id="KW-0539">Nucleus</keyword>
<dbReference type="InterPro" id="IPR036864">
    <property type="entry name" value="Zn2-C6_fun-type_DNA-bd_sf"/>
</dbReference>
<gene>
    <name evidence="9" type="ORF">EURHEDRAFT_515186</name>
</gene>
<dbReference type="PROSITE" id="PS00463">
    <property type="entry name" value="ZN2_CY6_FUNGAL_1"/>
    <property type="match status" value="1"/>
</dbReference>
<dbReference type="InterPro" id="IPR001138">
    <property type="entry name" value="Zn2Cys6_DnaBD"/>
</dbReference>
<accession>A0A017SET0</accession>
<keyword evidence="6" id="KW-0175">Coiled coil</keyword>
<dbReference type="GO" id="GO:0000976">
    <property type="term" value="F:transcription cis-regulatory region binding"/>
    <property type="evidence" value="ECO:0007669"/>
    <property type="project" value="TreeGrafter"/>
</dbReference>
<evidence type="ECO:0000256" key="2">
    <source>
        <dbReference type="ARBA" id="ARBA00023015"/>
    </source>
</evidence>
<organism evidence="9 10">
    <name type="scientific">Aspergillus ruber (strain CBS 135680)</name>
    <dbReference type="NCBI Taxonomy" id="1388766"/>
    <lineage>
        <taxon>Eukaryota</taxon>
        <taxon>Fungi</taxon>
        <taxon>Dikarya</taxon>
        <taxon>Ascomycota</taxon>
        <taxon>Pezizomycotina</taxon>
        <taxon>Eurotiomycetes</taxon>
        <taxon>Eurotiomycetidae</taxon>
        <taxon>Eurotiales</taxon>
        <taxon>Aspergillaceae</taxon>
        <taxon>Aspergillus</taxon>
        <taxon>Aspergillus subgen. Aspergillus</taxon>
    </lineage>
</organism>
<evidence type="ECO:0000256" key="7">
    <source>
        <dbReference type="SAM" id="MobiDB-lite"/>
    </source>
</evidence>
<dbReference type="HOGENOM" id="CLU_260506_0_0_1"/>